<proteinExistence type="predicted"/>
<comment type="caution">
    <text evidence="2">The sequence shown here is derived from an EMBL/GenBank/DDBJ whole genome shotgun (WGS) entry which is preliminary data.</text>
</comment>
<dbReference type="EMBL" id="JACHNB010000001">
    <property type="protein sequence ID" value="MBB4741853.1"/>
    <property type="molecule type" value="Genomic_DNA"/>
</dbReference>
<keyword evidence="3" id="KW-1185">Reference proteome</keyword>
<dbReference type="Proteomes" id="UP000546162">
    <property type="component" value="Unassembled WGS sequence"/>
</dbReference>
<evidence type="ECO:0000313" key="2">
    <source>
        <dbReference type="EMBL" id="MBB4741853.1"/>
    </source>
</evidence>
<evidence type="ECO:0000256" key="1">
    <source>
        <dbReference type="SAM" id="MobiDB-lite"/>
    </source>
</evidence>
<organism evidence="2 3">
    <name type="scientific">Actinoplanes octamycinicus</name>
    <dbReference type="NCBI Taxonomy" id="135948"/>
    <lineage>
        <taxon>Bacteria</taxon>
        <taxon>Bacillati</taxon>
        <taxon>Actinomycetota</taxon>
        <taxon>Actinomycetes</taxon>
        <taxon>Micromonosporales</taxon>
        <taxon>Micromonosporaceae</taxon>
        <taxon>Actinoplanes</taxon>
    </lineage>
</organism>
<evidence type="ECO:0000313" key="3">
    <source>
        <dbReference type="Proteomes" id="UP000546162"/>
    </source>
</evidence>
<protein>
    <submittedName>
        <fullName evidence="2">Uncharacterized protein</fullName>
    </submittedName>
</protein>
<accession>A0A7W7H0U9</accession>
<feature type="region of interest" description="Disordered" evidence="1">
    <location>
        <begin position="82"/>
        <end position="118"/>
    </location>
</feature>
<feature type="compositionally biased region" description="Basic and acidic residues" evidence="1">
    <location>
        <begin position="95"/>
        <end position="108"/>
    </location>
</feature>
<reference evidence="2 3" key="1">
    <citation type="submission" date="2020-08" db="EMBL/GenBank/DDBJ databases">
        <title>Sequencing the genomes of 1000 actinobacteria strains.</title>
        <authorList>
            <person name="Klenk H.-P."/>
        </authorList>
    </citation>
    <scope>NUCLEOTIDE SEQUENCE [LARGE SCALE GENOMIC DNA]</scope>
    <source>
        <strain evidence="2 3">DSM 45809</strain>
    </source>
</reference>
<gene>
    <name evidence="2" type="ORF">BJY16_005312</name>
</gene>
<dbReference type="RefSeq" id="WP_185042291.1">
    <property type="nucleotide sequence ID" value="NZ_BAABFG010000005.1"/>
</dbReference>
<feature type="compositionally biased region" description="Acidic residues" evidence="1">
    <location>
        <begin position="109"/>
        <end position="118"/>
    </location>
</feature>
<name>A0A7W7H0U9_9ACTN</name>
<sequence>MDLIIEGNPATLEWLRRQIHENCADEVALEAVPAQDAGELREPVTVALIVSLAGPLLVRSVVDVLRKRHAHAGDIAEINGELRLPPEDEPAGTELRLRVTDGHTQRDTSEDELLAGAA</sequence>
<dbReference type="AlphaFoldDB" id="A0A7W7H0U9"/>